<organism evidence="3 4">
    <name type="scientific">Colocasia esculenta</name>
    <name type="common">Wild taro</name>
    <name type="synonym">Arum esculentum</name>
    <dbReference type="NCBI Taxonomy" id="4460"/>
    <lineage>
        <taxon>Eukaryota</taxon>
        <taxon>Viridiplantae</taxon>
        <taxon>Streptophyta</taxon>
        <taxon>Embryophyta</taxon>
        <taxon>Tracheophyta</taxon>
        <taxon>Spermatophyta</taxon>
        <taxon>Magnoliopsida</taxon>
        <taxon>Liliopsida</taxon>
        <taxon>Araceae</taxon>
        <taxon>Aroideae</taxon>
        <taxon>Colocasieae</taxon>
        <taxon>Colocasia</taxon>
    </lineage>
</organism>
<gene>
    <name evidence="3" type="ORF">Taro_006781</name>
</gene>
<accession>A0A843TYG1</accession>
<keyword evidence="2" id="KW-0732">Signal</keyword>
<feature type="signal peptide" evidence="2">
    <location>
        <begin position="1"/>
        <end position="21"/>
    </location>
</feature>
<feature type="transmembrane region" description="Helical" evidence="1">
    <location>
        <begin position="68"/>
        <end position="86"/>
    </location>
</feature>
<sequence length="150" mass="16886">MNHRRTAHLLFSLNIIVGCWPRLPLSIDIPLLLRLQHEISHLNVPTLHDRMLIRVFIREIATIADTDVFISIIVLLYVLQIVMLVVRKALIMRLALTGSAALATKLSLKISLGIPRIVEYCIRAGVGYSCPARLCGHIHGLCRFFARSIT</sequence>
<reference evidence="3" key="1">
    <citation type="submission" date="2017-07" db="EMBL/GenBank/DDBJ databases">
        <title>Taro Niue Genome Assembly and Annotation.</title>
        <authorList>
            <person name="Atibalentja N."/>
            <person name="Keating K."/>
            <person name="Fields C.J."/>
        </authorList>
    </citation>
    <scope>NUCLEOTIDE SEQUENCE</scope>
    <source>
        <strain evidence="3">Niue_2</strain>
        <tissue evidence="3">Leaf</tissue>
    </source>
</reference>
<dbReference type="PROSITE" id="PS51257">
    <property type="entry name" value="PROKAR_LIPOPROTEIN"/>
    <property type="match status" value="1"/>
</dbReference>
<dbReference type="Proteomes" id="UP000652761">
    <property type="component" value="Unassembled WGS sequence"/>
</dbReference>
<evidence type="ECO:0000256" key="1">
    <source>
        <dbReference type="SAM" id="Phobius"/>
    </source>
</evidence>
<evidence type="ECO:0000256" key="2">
    <source>
        <dbReference type="SAM" id="SignalP"/>
    </source>
</evidence>
<evidence type="ECO:0000313" key="3">
    <source>
        <dbReference type="EMBL" id="MQL74443.1"/>
    </source>
</evidence>
<keyword evidence="1" id="KW-0812">Transmembrane</keyword>
<keyword evidence="4" id="KW-1185">Reference proteome</keyword>
<evidence type="ECO:0008006" key="5">
    <source>
        <dbReference type="Google" id="ProtNLM"/>
    </source>
</evidence>
<keyword evidence="1" id="KW-1133">Transmembrane helix</keyword>
<name>A0A843TYG1_COLES</name>
<dbReference type="EMBL" id="NMUH01000207">
    <property type="protein sequence ID" value="MQL74443.1"/>
    <property type="molecule type" value="Genomic_DNA"/>
</dbReference>
<evidence type="ECO:0000313" key="4">
    <source>
        <dbReference type="Proteomes" id="UP000652761"/>
    </source>
</evidence>
<feature type="chain" id="PRO_5032697705" description="Secreted protein" evidence="2">
    <location>
        <begin position="22"/>
        <end position="150"/>
    </location>
</feature>
<proteinExistence type="predicted"/>
<keyword evidence="1" id="KW-0472">Membrane</keyword>
<comment type="caution">
    <text evidence="3">The sequence shown here is derived from an EMBL/GenBank/DDBJ whole genome shotgun (WGS) entry which is preliminary data.</text>
</comment>
<protein>
    <recommendedName>
        <fullName evidence="5">Secreted protein</fullName>
    </recommendedName>
</protein>
<dbReference type="AlphaFoldDB" id="A0A843TYG1"/>